<keyword evidence="6" id="KW-0812">Transmembrane</keyword>
<dbReference type="Proteomes" id="UP000694391">
    <property type="component" value="Unplaced"/>
</dbReference>
<comment type="similarity">
    <text evidence="1 5">Belongs to the glycosyl hydrolase 35 family.</text>
</comment>
<evidence type="ECO:0000259" key="7">
    <source>
        <dbReference type="Pfam" id="PF01301"/>
    </source>
</evidence>
<dbReference type="InterPro" id="IPR008979">
    <property type="entry name" value="Galactose-bd-like_sf"/>
</dbReference>
<keyword evidence="2 4" id="KW-0378">Hydrolase</keyword>
<evidence type="ECO:0000313" key="11">
    <source>
        <dbReference type="Proteomes" id="UP000694391"/>
    </source>
</evidence>
<dbReference type="InterPro" id="IPR019801">
    <property type="entry name" value="Glyco_hydro_35_CS"/>
</dbReference>
<dbReference type="Pfam" id="PF01301">
    <property type="entry name" value="Glyco_hydro_35"/>
    <property type="match status" value="2"/>
</dbReference>
<dbReference type="Gene3D" id="2.60.120.260">
    <property type="entry name" value="Galactose-binding domain-like"/>
    <property type="match status" value="3"/>
</dbReference>
<dbReference type="Pfam" id="PF21317">
    <property type="entry name" value="BetaGal_ABD_1"/>
    <property type="match status" value="1"/>
</dbReference>
<feature type="domain" description="Glycoside hydrolase 35 catalytic" evidence="7">
    <location>
        <begin position="49"/>
        <end position="212"/>
    </location>
</feature>
<protein>
    <recommendedName>
        <fullName evidence="4">Beta-galactosidase</fullName>
        <ecNumber evidence="4">3.2.1.23</ecNumber>
    </recommendedName>
</protein>
<sequence>QVGTSLQRRPLHSALGLHTLLCPCRMNQIFLTPSRMINRGVGLKVEGSSFTLDGSPFLIIAGTIHYFRVPREYWRDRLQKLKACGFNTVTTHIPWNLHEPRKGWFYFTANLDFVYVFSICAGLWVILCPGPYVGGDLDLGGLPSWLLRDPKMKLRTTYKGFTKAVNHYFDKIIPMIVQLQYAKGGPIIAVQVENEYGSYHQDKRYLKYIKKVSAPLTFLHIYIFLISLSDLTKWTLHFSQGRSPILMMVYTARSLDGWGTAPHFADSHSEYFLEVREMFNASFSLNFYMFHGGTNFGFMGGSASLDNYLPMITSYGKYLCPAAISNLGIPKHPQPDSIPKATYKSVITPYYISLWDVMPYLEEPISSVKPICMEKLSVNQGSGQSSGYVLYETMIISGGLLTTKGHLQDRGQRYPLWRVCLGQVYKNNPTLRILVENQGRLAYGQNINKERKGLIGDIYLNNSPLRKFKIYSLDMKTKFLRRDLPNIWKPVVFKHQGPAFFLGILRMGNYPRDTFIKMEGWTKGVIFINGQNLGRYWNIGPQETLYLPGPWLRPGSNEIIVFEEFKPGLQIHFTNMSHLGMVPWRANCSI</sequence>
<dbReference type="Pfam" id="PF21467">
    <property type="entry name" value="BetaGal_gal-bd"/>
    <property type="match status" value="1"/>
</dbReference>
<dbReference type="SUPFAM" id="SSF49785">
    <property type="entry name" value="Galactose-binding domain-like"/>
    <property type="match status" value="1"/>
</dbReference>
<evidence type="ECO:0000256" key="2">
    <source>
        <dbReference type="ARBA" id="ARBA00022801"/>
    </source>
</evidence>
<organism evidence="10 11">
    <name type="scientific">Canis lupus dingo</name>
    <name type="common">dingo</name>
    <dbReference type="NCBI Taxonomy" id="286419"/>
    <lineage>
        <taxon>Eukaryota</taxon>
        <taxon>Metazoa</taxon>
        <taxon>Chordata</taxon>
        <taxon>Craniata</taxon>
        <taxon>Vertebrata</taxon>
        <taxon>Euteleostomi</taxon>
        <taxon>Mammalia</taxon>
        <taxon>Eutheria</taxon>
        <taxon>Laurasiatheria</taxon>
        <taxon>Carnivora</taxon>
        <taxon>Caniformia</taxon>
        <taxon>Canidae</taxon>
        <taxon>Canis</taxon>
    </lineage>
</organism>
<evidence type="ECO:0000256" key="4">
    <source>
        <dbReference type="RuleBase" id="RU000675"/>
    </source>
</evidence>
<evidence type="ECO:0000256" key="6">
    <source>
        <dbReference type="SAM" id="Phobius"/>
    </source>
</evidence>
<dbReference type="PIRSF" id="PIRSF006336">
    <property type="entry name" value="B-gal"/>
    <property type="match status" value="1"/>
</dbReference>
<reference evidence="10" key="1">
    <citation type="submission" date="2025-08" db="UniProtKB">
        <authorList>
            <consortium name="Ensembl"/>
        </authorList>
    </citation>
    <scope>IDENTIFICATION</scope>
</reference>
<dbReference type="InterPro" id="IPR031330">
    <property type="entry name" value="Gly_Hdrlase_35_cat"/>
</dbReference>
<dbReference type="Gene3D" id="3.20.20.80">
    <property type="entry name" value="Glycosidases"/>
    <property type="match status" value="1"/>
</dbReference>
<dbReference type="EC" id="3.2.1.23" evidence="4"/>
<reference evidence="10" key="2">
    <citation type="submission" date="2025-09" db="UniProtKB">
        <authorList>
            <consortium name="Ensembl"/>
        </authorList>
    </citation>
    <scope>IDENTIFICATION</scope>
</reference>
<keyword evidence="3 4" id="KW-0326">Glycosidase</keyword>
<dbReference type="Ensembl" id="ENSCAFT00020011356.1">
    <property type="protein sequence ID" value="ENSCAFP00020009769.1"/>
    <property type="gene ID" value="ENSCAFG00020007912.1"/>
</dbReference>
<dbReference type="PROSITE" id="PS01182">
    <property type="entry name" value="GLYCOSYL_HYDROL_F35"/>
    <property type="match status" value="1"/>
</dbReference>
<keyword evidence="6" id="KW-1133">Transmembrane helix</keyword>
<dbReference type="PANTHER" id="PTHR23421">
    <property type="entry name" value="BETA-GALACTOSIDASE RELATED"/>
    <property type="match status" value="1"/>
</dbReference>
<dbReference type="InterPro" id="IPR017853">
    <property type="entry name" value="GH"/>
</dbReference>
<dbReference type="SUPFAM" id="SSF51445">
    <property type="entry name" value="(Trans)glycosidases"/>
    <property type="match status" value="1"/>
</dbReference>
<comment type="catalytic activity">
    <reaction evidence="4">
        <text>Hydrolysis of terminal non-reducing beta-D-galactose residues in beta-D-galactosides.</text>
        <dbReference type="EC" id="3.2.1.23"/>
    </reaction>
</comment>
<keyword evidence="6" id="KW-0472">Membrane</keyword>
<dbReference type="PRINTS" id="PR00742">
    <property type="entry name" value="GLHYDRLASE35"/>
</dbReference>
<dbReference type="GO" id="GO:0005975">
    <property type="term" value="P:carbohydrate metabolic process"/>
    <property type="evidence" value="ECO:0007669"/>
    <property type="project" value="InterPro"/>
</dbReference>
<feature type="domain" description="Beta-galactosidase 1-like first all-beta" evidence="8">
    <location>
        <begin position="426"/>
        <end position="474"/>
    </location>
</feature>
<evidence type="ECO:0000256" key="3">
    <source>
        <dbReference type="ARBA" id="ARBA00023295"/>
    </source>
</evidence>
<evidence type="ECO:0000259" key="9">
    <source>
        <dbReference type="Pfam" id="PF21467"/>
    </source>
</evidence>
<dbReference type="GO" id="GO:0004565">
    <property type="term" value="F:beta-galactosidase activity"/>
    <property type="evidence" value="ECO:0007669"/>
    <property type="project" value="UniProtKB-EC"/>
</dbReference>
<evidence type="ECO:0000259" key="8">
    <source>
        <dbReference type="Pfam" id="PF21317"/>
    </source>
</evidence>
<evidence type="ECO:0000256" key="5">
    <source>
        <dbReference type="RuleBase" id="RU003679"/>
    </source>
</evidence>
<dbReference type="InterPro" id="IPR001944">
    <property type="entry name" value="Glycoside_Hdrlase_35"/>
</dbReference>
<evidence type="ECO:0000313" key="10">
    <source>
        <dbReference type="Ensembl" id="ENSCAFP00020009769.1"/>
    </source>
</evidence>
<feature type="domain" description="Beta-galactosidase galactose-binding" evidence="9">
    <location>
        <begin position="498"/>
        <end position="557"/>
    </location>
</feature>
<dbReference type="GeneTree" id="ENSGT00950000182942"/>
<feature type="domain" description="Glycoside hydrolase 35 catalytic" evidence="7">
    <location>
        <begin position="240"/>
        <end position="316"/>
    </location>
</feature>
<dbReference type="InterPro" id="IPR026283">
    <property type="entry name" value="B-gal_1-like"/>
</dbReference>
<proteinExistence type="inferred from homology"/>
<evidence type="ECO:0000256" key="1">
    <source>
        <dbReference type="ARBA" id="ARBA00009809"/>
    </source>
</evidence>
<dbReference type="FunFam" id="2.60.120.260:FF:000049">
    <property type="entry name" value="Beta-galactosidase"/>
    <property type="match status" value="1"/>
</dbReference>
<feature type="transmembrane region" description="Helical" evidence="6">
    <location>
        <begin position="104"/>
        <end position="127"/>
    </location>
</feature>
<name>A0A8C0K529_CANLU</name>
<dbReference type="AlphaFoldDB" id="A0A8C0K529"/>
<dbReference type="InterPro" id="IPR048912">
    <property type="entry name" value="BetaGal1-like_ABD1"/>
</dbReference>
<dbReference type="InterPro" id="IPR048913">
    <property type="entry name" value="BetaGal_gal-bd"/>
</dbReference>
<keyword evidence="11" id="KW-1185">Reference proteome</keyword>
<accession>A0A8C0K529</accession>